<keyword evidence="3 6" id="KW-0238">DNA-binding</keyword>
<dbReference type="PROSITE" id="PS00658">
    <property type="entry name" value="FORK_HEAD_2"/>
    <property type="match status" value="1"/>
</dbReference>
<dbReference type="Proteomes" id="UP000279307">
    <property type="component" value="Chromosome 1"/>
</dbReference>
<evidence type="ECO:0000256" key="5">
    <source>
        <dbReference type="ARBA" id="ARBA00023242"/>
    </source>
</evidence>
<dbReference type="InterPro" id="IPR036388">
    <property type="entry name" value="WH-like_DNA-bd_sf"/>
</dbReference>
<proteinExistence type="predicted"/>
<dbReference type="InterPro" id="IPR001766">
    <property type="entry name" value="Fork_head_dom"/>
</dbReference>
<keyword evidence="4" id="KW-0804">Transcription</keyword>
<evidence type="ECO:0000256" key="3">
    <source>
        <dbReference type="ARBA" id="ARBA00023125"/>
    </source>
</evidence>
<evidence type="ECO:0000259" key="7">
    <source>
        <dbReference type="PROSITE" id="PS50039"/>
    </source>
</evidence>
<dbReference type="InterPro" id="IPR030456">
    <property type="entry name" value="TF_fork_head_CS_2"/>
</dbReference>
<evidence type="ECO:0000256" key="6">
    <source>
        <dbReference type="PROSITE-ProRule" id="PRU00089"/>
    </source>
</evidence>
<dbReference type="Proteomes" id="UP000053097">
    <property type="component" value="Unassembled WGS sequence"/>
</dbReference>
<dbReference type="SUPFAM" id="SSF46785">
    <property type="entry name" value="Winged helix' DNA-binding domain"/>
    <property type="match status" value="1"/>
</dbReference>
<organism evidence="8 10">
    <name type="scientific">Ooceraea biroi</name>
    <name type="common">Clonal raider ant</name>
    <name type="synonym">Cerapachys biroi</name>
    <dbReference type="NCBI Taxonomy" id="2015173"/>
    <lineage>
        <taxon>Eukaryota</taxon>
        <taxon>Metazoa</taxon>
        <taxon>Ecdysozoa</taxon>
        <taxon>Arthropoda</taxon>
        <taxon>Hexapoda</taxon>
        <taxon>Insecta</taxon>
        <taxon>Pterygota</taxon>
        <taxon>Neoptera</taxon>
        <taxon>Endopterygota</taxon>
        <taxon>Hymenoptera</taxon>
        <taxon>Apocrita</taxon>
        <taxon>Aculeata</taxon>
        <taxon>Formicoidea</taxon>
        <taxon>Formicidae</taxon>
        <taxon>Dorylinae</taxon>
        <taxon>Ooceraea</taxon>
    </lineage>
</organism>
<evidence type="ECO:0000256" key="4">
    <source>
        <dbReference type="ARBA" id="ARBA00023163"/>
    </source>
</evidence>
<dbReference type="GO" id="GO:0000981">
    <property type="term" value="F:DNA-binding transcription factor activity, RNA polymerase II-specific"/>
    <property type="evidence" value="ECO:0007669"/>
    <property type="project" value="TreeGrafter"/>
</dbReference>
<reference evidence="9" key="3">
    <citation type="submission" date="2018-07" db="EMBL/GenBank/DDBJ databases">
        <authorList>
            <person name="Mckenzie S.K."/>
            <person name="Kronauer D.J.C."/>
        </authorList>
    </citation>
    <scope>NUCLEOTIDE SEQUENCE</scope>
    <source>
        <strain evidence="9">Clonal line C1</strain>
    </source>
</reference>
<reference evidence="9 11" key="2">
    <citation type="journal article" date="2018" name="Genome Res.">
        <title>The genomic architecture and molecular evolution of ant odorant receptors.</title>
        <authorList>
            <person name="McKenzie S.K."/>
            <person name="Kronauer D.J.C."/>
        </authorList>
    </citation>
    <scope>NUCLEOTIDE SEQUENCE [LARGE SCALE GENOMIC DNA]</scope>
    <source>
        <strain evidence="9">Clonal line C1</strain>
    </source>
</reference>
<dbReference type="EMBL" id="QOIP01000001">
    <property type="protein sequence ID" value="RLU27409.1"/>
    <property type="molecule type" value="Genomic_DNA"/>
</dbReference>
<dbReference type="PROSITE" id="PS50039">
    <property type="entry name" value="FORK_HEAD_3"/>
    <property type="match status" value="1"/>
</dbReference>
<evidence type="ECO:0000313" key="10">
    <source>
        <dbReference type="Proteomes" id="UP000053097"/>
    </source>
</evidence>
<dbReference type="GO" id="GO:0005634">
    <property type="term" value="C:nucleus"/>
    <property type="evidence" value="ECO:0007669"/>
    <property type="project" value="UniProtKB-SubCell"/>
</dbReference>
<keyword evidence="10" id="KW-1185">Reference proteome</keyword>
<reference evidence="8 10" key="1">
    <citation type="journal article" date="2014" name="Curr. Biol.">
        <title>The genome of the clonal raider ant Cerapachys biroi.</title>
        <authorList>
            <person name="Oxley P.R."/>
            <person name="Ji L."/>
            <person name="Fetter-Pruneda I."/>
            <person name="McKenzie S.K."/>
            <person name="Li C."/>
            <person name="Hu H."/>
            <person name="Zhang G."/>
            <person name="Kronauer D.J."/>
        </authorList>
    </citation>
    <scope>NUCLEOTIDE SEQUENCE [LARGE SCALE GENOMIC DNA]</scope>
</reference>
<sequence length="275" mass="31980">MQPNGNLQVQRVFEDAKNQAYDVHRRDESWCVFSIEKIFPEACTVRHVCGFTTVPEMLRASVSWPTLCQASLSWPIPAIGYKTIPHYEKPPYSYIALIAMAINSSPKRRLTLSGIYKFIMDKFPYYRENRQGWQNSIRHNLSLNDCFVKIPRDKTSVDHEEDHTAGKGSYWTLDPSASEMFEQGNYRRRRTKRQRAFAHRKQKPAEIPVPTEFLSNLTKYQGKFQKQCKFNEINGENVAVRDTETVYTDSSGDITKTMMFSIDNILRKSTRDSKI</sequence>
<dbReference type="SMART" id="SM00339">
    <property type="entry name" value="FH"/>
    <property type="match status" value="1"/>
</dbReference>
<keyword evidence="2" id="KW-0805">Transcription regulation</keyword>
<keyword evidence="5 6" id="KW-0539">Nucleus</keyword>
<dbReference type="GO" id="GO:0000978">
    <property type="term" value="F:RNA polymerase II cis-regulatory region sequence-specific DNA binding"/>
    <property type="evidence" value="ECO:0007669"/>
    <property type="project" value="TreeGrafter"/>
</dbReference>
<evidence type="ECO:0000256" key="1">
    <source>
        <dbReference type="ARBA" id="ARBA00004123"/>
    </source>
</evidence>
<dbReference type="GO" id="GO:0030154">
    <property type="term" value="P:cell differentiation"/>
    <property type="evidence" value="ECO:0007669"/>
    <property type="project" value="TreeGrafter"/>
</dbReference>
<dbReference type="STRING" id="2015173.A0A026VTC3"/>
<dbReference type="InterPro" id="IPR050211">
    <property type="entry name" value="FOX_domain-containing"/>
</dbReference>
<dbReference type="PRINTS" id="PR00053">
    <property type="entry name" value="FORKHEAD"/>
</dbReference>
<dbReference type="Gene3D" id="1.10.10.10">
    <property type="entry name" value="Winged helix-like DNA-binding domain superfamily/Winged helix DNA-binding domain"/>
    <property type="match status" value="1"/>
</dbReference>
<dbReference type="Pfam" id="PF00250">
    <property type="entry name" value="Forkhead"/>
    <property type="match status" value="1"/>
</dbReference>
<dbReference type="PANTHER" id="PTHR11829:SF388">
    <property type="entry name" value="FORK HEAD DOMAIN-CONTAINING PROTEIN L1-RELATED"/>
    <property type="match status" value="1"/>
</dbReference>
<dbReference type="InterPro" id="IPR036390">
    <property type="entry name" value="WH_DNA-bd_sf"/>
</dbReference>
<dbReference type="FunFam" id="1.10.10.10:FF:000016">
    <property type="entry name" value="Forkhead box protein I1"/>
    <property type="match status" value="1"/>
</dbReference>
<evidence type="ECO:0000313" key="9">
    <source>
        <dbReference type="EMBL" id="RLU27409.1"/>
    </source>
</evidence>
<feature type="DNA-binding region" description="Fork-head" evidence="6">
    <location>
        <begin position="89"/>
        <end position="191"/>
    </location>
</feature>
<protein>
    <submittedName>
        <fullName evidence="8">Fork head domain-containing protein FD2</fullName>
    </submittedName>
</protein>
<gene>
    <name evidence="9" type="ORF">DMN91_001213</name>
    <name evidence="8" type="ORF">X777_16695</name>
</gene>
<dbReference type="InterPro" id="IPR018122">
    <property type="entry name" value="TF_fork_head_CS_1"/>
</dbReference>
<feature type="domain" description="Fork-head" evidence="7">
    <location>
        <begin position="89"/>
        <end position="191"/>
    </location>
</feature>
<dbReference type="OMA" id="KSMMFTI"/>
<accession>A0A026VTC3</accession>
<dbReference type="AlphaFoldDB" id="A0A026VTC3"/>
<dbReference type="PANTHER" id="PTHR11829">
    <property type="entry name" value="FORKHEAD BOX PROTEIN"/>
    <property type="match status" value="1"/>
</dbReference>
<dbReference type="PROSITE" id="PS00657">
    <property type="entry name" value="FORK_HEAD_1"/>
    <property type="match status" value="1"/>
</dbReference>
<comment type="subcellular location">
    <subcellularLocation>
        <location evidence="1 6">Nucleus</location>
    </subcellularLocation>
</comment>
<evidence type="ECO:0000256" key="2">
    <source>
        <dbReference type="ARBA" id="ARBA00023015"/>
    </source>
</evidence>
<dbReference type="GO" id="GO:0009653">
    <property type="term" value="P:anatomical structure morphogenesis"/>
    <property type="evidence" value="ECO:0007669"/>
    <property type="project" value="TreeGrafter"/>
</dbReference>
<dbReference type="EMBL" id="KK107965">
    <property type="protein sequence ID" value="EZA47038.1"/>
    <property type="molecule type" value="Genomic_DNA"/>
</dbReference>
<name>A0A026VTC3_OOCBI</name>
<dbReference type="OrthoDB" id="5954824at2759"/>
<evidence type="ECO:0000313" key="8">
    <source>
        <dbReference type="EMBL" id="EZA47038.1"/>
    </source>
</evidence>
<evidence type="ECO:0000313" key="11">
    <source>
        <dbReference type="Proteomes" id="UP000279307"/>
    </source>
</evidence>